<proteinExistence type="predicted"/>
<sequence>MPVSEREVDLKTPIYPSPKKSIVNTNLYPNEPNETNNTNKHSKPSALSYSQLLHKQPNYSNIYLRPDCKFQGLQQSGKAKYSIKVEFKTVDLRNSLVVGFLQINGLTDQYPVITTCFKGEIINNPILKTNPEDLVKRYSFITENKHWESNFKNDLDHWKKLTNNYNLTDNEFLKKLYHMNKTDKVNVNEFDDDESMIDVNDGLIYMRWKEEFLLPDARIKQIKGASFEGFYYIVLNVGNPNKPQLPIGSINGLYYHKSSEKFQSLSLNVIENNGNTPIFEFM</sequence>
<organism evidence="1 2">
    <name type="scientific">[Candida] jaroonii</name>
    <dbReference type="NCBI Taxonomy" id="467808"/>
    <lineage>
        <taxon>Eukaryota</taxon>
        <taxon>Fungi</taxon>
        <taxon>Dikarya</taxon>
        <taxon>Ascomycota</taxon>
        <taxon>Saccharomycotina</taxon>
        <taxon>Pichiomycetes</taxon>
        <taxon>Debaryomycetaceae</taxon>
        <taxon>Yamadazyma</taxon>
    </lineage>
</organism>
<keyword evidence="2" id="KW-1185">Reference proteome</keyword>
<protein>
    <submittedName>
        <fullName evidence="1">Vacuolar import and degradation protein 24</fullName>
    </submittedName>
</protein>
<evidence type="ECO:0000313" key="2">
    <source>
        <dbReference type="Proteomes" id="UP001152531"/>
    </source>
</evidence>
<name>A0ACA9YEN8_9ASCO</name>
<dbReference type="EMBL" id="CALSDN010000016">
    <property type="protein sequence ID" value="CAH6723537.1"/>
    <property type="molecule type" value="Genomic_DNA"/>
</dbReference>
<comment type="caution">
    <text evidence="1">The sequence shown here is derived from an EMBL/GenBank/DDBJ whole genome shotgun (WGS) entry which is preliminary data.</text>
</comment>
<dbReference type="Proteomes" id="UP001152531">
    <property type="component" value="Unassembled WGS sequence"/>
</dbReference>
<evidence type="ECO:0000313" key="1">
    <source>
        <dbReference type="EMBL" id="CAH6723537.1"/>
    </source>
</evidence>
<accession>A0ACA9YEN8</accession>
<gene>
    <name evidence="1" type="ORF">CLIB1444_16S01024</name>
</gene>
<reference evidence="1" key="1">
    <citation type="submission" date="2022-06" db="EMBL/GenBank/DDBJ databases">
        <authorList>
            <person name="Legras J.-L."/>
            <person name="Devillers H."/>
            <person name="Grondin C."/>
        </authorList>
    </citation>
    <scope>NUCLEOTIDE SEQUENCE</scope>
    <source>
        <strain evidence="1">CLIB 1444</strain>
    </source>
</reference>